<reference evidence="3 4" key="1">
    <citation type="journal article" date="2012" name="J. Bacteriol.">
        <title>Genome Sequence of Fibrella aestuarina BUZ 2T, a Filamentous Marine Bacterium.</title>
        <authorList>
            <person name="Filippini M."/>
            <person name="Qi W."/>
            <person name="Blom J."/>
            <person name="Goesmann A."/>
            <person name="Smits T.H."/>
            <person name="Bagheri H.C."/>
        </authorList>
    </citation>
    <scope>NUCLEOTIDE SEQUENCE [LARGE SCALE GENOMIC DNA]</scope>
    <source>
        <strain evidence="4">BUZ 2T</strain>
    </source>
</reference>
<dbReference type="HOGENOM" id="CLU_342219_0_0_10"/>
<dbReference type="EMBL" id="HE796683">
    <property type="protein sequence ID" value="CCH03208.1"/>
    <property type="molecule type" value="Genomic_DNA"/>
</dbReference>
<feature type="domain" description="Secretion system C-terminal sorting" evidence="2">
    <location>
        <begin position="686"/>
        <end position="758"/>
    </location>
</feature>
<proteinExistence type="predicted"/>
<dbReference type="Pfam" id="PF18962">
    <property type="entry name" value="Por_Secre_tail"/>
    <property type="match status" value="1"/>
</dbReference>
<feature type="signal peptide" evidence="1">
    <location>
        <begin position="1"/>
        <end position="22"/>
    </location>
</feature>
<accession>I0KGF5</accession>
<gene>
    <name evidence="3" type="ORF">FAES_5209</name>
</gene>
<evidence type="ECO:0000259" key="2">
    <source>
        <dbReference type="Pfam" id="PF18962"/>
    </source>
</evidence>
<evidence type="ECO:0000313" key="4">
    <source>
        <dbReference type="Proteomes" id="UP000011058"/>
    </source>
</evidence>
<dbReference type="STRING" id="1166018.FAES_5209"/>
<dbReference type="NCBIfam" id="TIGR04183">
    <property type="entry name" value="Por_Secre_tail"/>
    <property type="match status" value="1"/>
</dbReference>
<keyword evidence="4" id="KW-1185">Reference proteome</keyword>
<dbReference type="AlphaFoldDB" id="I0KGF5"/>
<dbReference type="KEGG" id="fae:FAES_5209"/>
<sequence length="759" mass="79455">MTKYIRLFLFLILYSASPLTFAQLITTQAIATNAICAGTAIEVPFTSSGLSVTGNTAYTVQLANGNGAFVNVPTGAATQNGAAYTVTATIPASTSYGNGYRVRVVSSGVLGTVSPTTLTVKTRPGAPALPLQLIAPNTYQYTFCQNDKPVTLSDITGPVPDNYRVQYDVGSDAAPTGQKTFTAPTITTTTPGKATYNLRFVVTDASRGCNPDNDAVAYLQTEVKPRPEAPSVPNPTLTYCQNSNAPALAAYTTVANANLFWYDASDKLLSETTAPSPPTGQLGVQTYLVAQSVNNCESIRARLTVTIQTTPIPAVGQTRFDICKGSATQPLSATGTNLRWTDPTGATFTAAPTPSTSEVTKNADGDIYYVTQTGSNGCVSPRVAIRVFVLGPPTLALSGSTTITLGQTAPLTLAFTGNGPYRFRLSNGVSGTAQKDTTIRVAPTVTTVYQVAEVSNNCGTGLPASTATITVAVPSIRTLPLSASLVCAGSPVTASFQTTGSFNAGNTFRLRIARTEPGTTALTYTDLDEQRVGVGQVTGTLPGTIAVGTYSLLVVSTNPDLSTTNTATPTQIAVRAPASATLSATPNPAQVGELVKLNVTFGGEGPWTFSYRDSSNVVGAAQQVTTNANPHSIEVRPQRTTAYRLTALTNSCGNAPALPSPLLITVMPLLATEPLVTDDLSKSIRVYPIPATSALTVQFTQPLQEAATLDVLDVQGQTKQQQRTTQPTTTLSLGQWPAGTYLLRVRVGEKTTVRRILVE</sequence>
<dbReference type="InterPro" id="IPR026444">
    <property type="entry name" value="Secre_tail"/>
</dbReference>
<dbReference type="OrthoDB" id="9805017at2"/>
<evidence type="ECO:0000313" key="3">
    <source>
        <dbReference type="EMBL" id="CCH03208.1"/>
    </source>
</evidence>
<keyword evidence="1" id="KW-0732">Signal</keyword>
<dbReference type="PATRIC" id="fig|1166018.3.peg.2185"/>
<feature type="chain" id="PRO_5003630190" description="Secretion system C-terminal sorting domain-containing protein" evidence="1">
    <location>
        <begin position="23"/>
        <end position="759"/>
    </location>
</feature>
<organism evidence="3 4">
    <name type="scientific">Fibrella aestuarina BUZ 2</name>
    <dbReference type="NCBI Taxonomy" id="1166018"/>
    <lineage>
        <taxon>Bacteria</taxon>
        <taxon>Pseudomonadati</taxon>
        <taxon>Bacteroidota</taxon>
        <taxon>Cytophagia</taxon>
        <taxon>Cytophagales</taxon>
        <taxon>Spirosomataceae</taxon>
        <taxon>Fibrella</taxon>
    </lineage>
</organism>
<dbReference type="Proteomes" id="UP000011058">
    <property type="component" value="Chromosome"/>
</dbReference>
<evidence type="ECO:0000256" key="1">
    <source>
        <dbReference type="SAM" id="SignalP"/>
    </source>
</evidence>
<dbReference type="RefSeq" id="WP_015334307.1">
    <property type="nucleotide sequence ID" value="NC_020054.1"/>
</dbReference>
<dbReference type="eggNOG" id="COG2730">
    <property type="taxonomic scope" value="Bacteria"/>
</dbReference>
<protein>
    <recommendedName>
        <fullName evidence="2">Secretion system C-terminal sorting domain-containing protein</fullName>
    </recommendedName>
</protein>
<name>I0KGF5_9BACT</name>
<dbReference type="eggNOG" id="COG1409">
    <property type="taxonomic scope" value="Bacteria"/>
</dbReference>